<feature type="signal peptide" evidence="2">
    <location>
        <begin position="1"/>
        <end position="25"/>
    </location>
</feature>
<name>A0ABV2DL49_9HYPH</name>
<organism evidence="3 4">
    <name type="scientific">Mesorhizobium shangrilense</name>
    <dbReference type="NCBI Taxonomy" id="460060"/>
    <lineage>
        <taxon>Bacteria</taxon>
        <taxon>Pseudomonadati</taxon>
        <taxon>Pseudomonadota</taxon>
        <taxon>Alphaproteobacteria</taxon>
        <taxon>Hyphomicrobiales</taxon>
        <taxon>Phyllobacteriaceae</taxon>
        <taxon>Mesorhizobium</taxon>
    </lineage>
</organism>
<accession>A0ABV2DL49</accession>
<dbReference type="RefSeq" id="WP_354462789.1">
    <property type="nucleotide sequence ID" value="NZ_JBEWSZ010000002.1"/>
</dbReference>
<feature type="chain" id="PRO_5046199883" description="Secreted protein" evidence="2">
    <location>
        <begin position="26"/>
        <end position="104"/>
    </location>
</feature>
<dbReference type="Proteomes" id="UP001548832">
    <property type="component" value="Unassembled WGS sequence"/>
</dbReference>
<gene>
    <name evidence="3" type="ORF">ABVQ20_27465</name>
</gene>
<evidence type="ECO:0000313" key="4">
    <source>
        <dbReference type="Proteomes" id="UP001548832"/>
    </source>
</evidence>
<feature type="region of interest" description="Disordered" evidence="1">
    <location>
        <begin position="85"/>
        <end position="104"/>
    </location>
</feature>
<feature type="compositionally biased region" description="Basic and acidic residues" evidence="1">
    <location>
        <begin position="85"/>
        <end position="94"/>
    </location>
</feature>
<reference evidence="3 4" key="1">
    <citation type="submission" date="2024-06" db="EMBL/GenBank/DDBJ databases">
        <authorList>
            <person name="Kim D.-U."/>
        </authorList>
    </citation>
    <scope>NUCLEOTIDE SEQUENCE [LARGE SCALE GENOMIC DNA]</scope>
    <source>
        <strain evidence="3 4">KACC15460</strain>
    </source>
</reference>
<keyword evidence="2" id="KW-0732">Signal</keyword>
<evidence type="ECO:0000256" key="1">
    <source>
        <dbReference type="SAM" id="MobiDB-lite"/>
    </source>
</evidence>
<comment type="caution">
    <text evidence="3">The sequence shown here is derived from an EMBL/GenBank/DDBJ whole genome shotgun (WGS) entry which is preliminary data.</text>
</comment>
<protein>
    <recommendedName>
        <fullName evidence="5">Secreted protein</fullName>
    </recommendedName>
</protein>
<dbReference type="EMBL" id="JBEWSZ010000002">
    <property type="protein sequence ID" value="MET2830732.1"/>
    <property type="molecule type" value="Genomic_DNA"/>
</dbReference>
<evidence type="ECO:0000313" key="3">
    <source>
        <dbReference type="EMBL" id="MET2830732.1"/>
    </source>
</evidence>
<keyword evidence="4" id="KW-1185">Reference proteome</keyword>
<evidence type="ECO:0008006" key="5">
    <source>
        <dbReference type="Google" id="ProtNLM"/>
    </source>
</evidence>
<proteinExistence type="predicted"/>
<sequence length="104" mass="11250">MRQRSLNSALAWALAALFCLLAATAYTEVRQDDAEASCVSESHALKPQAAKREIRVATPCGTRSMAVKNCDRGAACTIGGKLVDRDPKSSRNESRLWAGMQIQP</sequence>
<evidence type="ECO:0000256" key="2">
    <source>
        <dbReference type="SAM" id="SignalP"/>
    </source>
</evidence>